<dbReference type="PANTHER" id="PTHR15492:SF1">
    <property type="entry name" value="CYCLIN-D1-BINDING PROTEIN 1"/>
    <property type="match status" value="1"/>
</dbReference>
<dbReference type="STRING" id="759272.G0S9M3"/>
<sequence>MPSSSEAIEALNAAITNALILIDKLQTVVSQVTSQGSVENGRVDGRTTQQLSADSSSLDALTVAHDSASLIKAHATKISLLIINEPFTPTAITKVLQDLVAAPLPSLAAAVELCSPSQYTQAIQYDLAWRAGRVFKELSVLISQIPRDGKILPDAKKNAPPGAAEGRGSIATTGILWSACEDVIAFGKRGFSGILVKKVEELSETLKDVMEELKEWGEEAEEDNDDDNDGLADSDVEGDDEKDNSASNMQALLDDLMNSHSRIPRDDPHKIRERLEACLKKLRLTTLLYQATIKRRLKPLPRTPPTGSDIPVRLDEVLVLLKRIPEKFGNLAMAFYELDPVEIDRQMDECFLDAFAVSELLLKPWDKEKDEFTDWALRFQVEMKKS</sequence>
<feature type="region of interest" description="Disordered" evidence="1">
    <location>
        <begin position="216"/>
        <end position="245"/>
    </location>
</feature>
<dbReference type="InterPro" id="IPR026907">
    <property type="entry name" value="GCIP-like"/>
</dbReference>
<evidence type="ECO:0000259" key="2">
    <source>
        <dbReference type="Pfam" id="PF13324"/>
    </source>
</evidence>
<dbReference type="KEGG" id="cthr:CTHT_0046410"/>
<dbReference type="InterPro" id="IPR049317">
    <property type="entry name" value="GCIP-like_N"/>
</dbReference>
<dbReference type="Gene3D" id="1.20.1410.10">
    <property type="entry name" value="I/LWEQ domain"/>
    <property type="match status" value="1"/>
</dbReference>
<dbReference type="AlphaFoldDB" id="G0S9M3"/>
<dbReference type="HOGENOM" id="CLU_040328_0_0_1"/>
<proteinExistence type="predicted"/>
<dbReference type="Proteomes" id="UP000008066">
    <property type="component" value="Unassembled WGS sequence"/>
</dbReference>
<dbReference type="GO" id="GO:0005634">
    <property type="term" value="C:nucleus"/>
    <property type="evidence" value="ECO:0007669"/>
    <property type="project" value="TreeGrafter"/>
</dbReference>
<dbReference type="Pfam" id="PF13324">
    <property type="entry name" value="GCIP_N"/>
    <property type="match status" value="1"/>
</dbReference>
<evidence type="ECO:0000313" key="3">
    <source>
        <dbReference type="EMBL" id="EGS20134.1"/>
    </source>
</evidence>
<dbReference type="PANTHER" id="PTHR15492">
    <property type="entry name" value="CYCLIN D1-BINDING PROTEIN 1"/>
    <property type="match status" value="1"/>
</dbReference>
<reference evidence="3 4" key="1">
    <citation type="journal article" date="2011" name="Cell">
        <title>Insight into structure and assembly of the nuclear pore complex by utilizing the genome of a eukaryotic thermophile.</title>
        <authorList>
            <person name="Amlacher S."/>
            <person name="Sarges P."/>
            <person name="Flemming D."/>
            <person name="van Noort V."/>
            <person name="Kunze R."/>
            <person name="Devos D.P."/>
            <person name="Arumugam M."/>
            <person name="Bork P."/>
            <person name="Hurt E."/>
        </authorList>
    </citation>
    <scope>NUCLEOTIDE SEQUENCE [LARGE SCALE GENOMIC DNA]</scope>
    <source>
        <strain evidence="4">DSM 1495 / CBS 144.50 / IMI 039719</strain>
    </source>
</reference>
<dbReference type="eggNOG" id="ENOG502QZAU">
    <property type="taxonomic scope" value="Eukaryota"/>
</dbReference>
<organism evidence="4">
    <name type="scientific">Chaetomium thermophilum (strain DSM 1495 / CBS 144.50 / IMI 039719)</name>
    <name type="common">Thermochaetoides thermophila</name>
    <dbReference type="NCBI Taxonomy" id="759272"/>
    <lineage>
        <taxon>Eukaryota</taxon>
        <taxon>Fungi</taxon>
        <taxon>Dikarya</taxon>
        <taxon>Ascomycota</taxon>
        <taxon>Pezizomycotina</taxon>
        <taxon>Sordariomycetes</taxon>
        <taxon>Sordariomycetidae</taxon>
        <taxon>Sordariales</taxon>
        <taxon>Chaetomiaceae</taxon>
        <taxon>Thermochaetoides</taxon>
    </lineage>
</organism>
<accession>G0S9M3</accession>
<feature type="compositionally biased region" description="Acidic residues" evidence="1">
    <location>
        <begin position="218"/>
        <end position="242"/>
    </location>
</feature>
<feature type="domain" description="Cyclin-D1-binding protein 1-like N-terminal" evidence="2">
    <location>
        <begin position="67"/>
        <end position="218"/>
    </location>
</feature>
<evidence type="ECO:0000313" key="4">
    <source>
        <dbReference type="Proteomes" id="UP000008066"/>
    </source>
</evidence>
<dbReference type="OrthoDB" id="4088536at2759"/>
<protein>
    <recommendedName>
        <fullName evidence="2">Cyclin-D1-binding protein 1-like N-terminal domain-containing protein</fullName>
    </recommendedName>
</protein>
<dbReference type="GeneID" id="18258679"/>
<dbReference type="RefSeq" id="XP_006695019.1">
    <property type="nucleotide sequence ID" value="XM_006694956.1"/>
</dbReference>
<name>G0S9M3_CHATD</name>
<keyword evidence="4" id="KW-1185">Reference proteome</keyword>
<dbReference type="OMA" id="WSKTWLK"/>
<gene>
    <name evidence="3" type="ORF">CTHT_0046410</name>
</gene>
<evidence type="ECO:0000256" key="1">
    <source>
        <dbReference type="SAM" id="MobiDB-lite"/>
    </source>
</evidence>
<dbReference type="EMBL" id="GL988043">
    <property type="protein sequence ID" value="EGS20134.1"/>
    <property type="molecule type" value="Genomic_DNA"/>
</dbReference>